<evidence type="ECO:0000313" key="2">
    <source>
        <dbReference type="Proteomes" id="UP001361239"/>
    </source>
</evidence>
<proteinExistence type="predicted"/>
<dbReference type="EMBL" id="JBBHJZ010000005">
    <property type="protein sequence ID" value="MEJ5978985.1"/>
    <property type="molecule type" value="Genomic_DNA"/>
</dbReference>
<evidence type="ECO:0008006" key="3">
    <source>
        <dbReference type="Google" id="ProtNLM"/>
    </source>
</evidence>
<gene>
    <name evidence="1" type="ORF">WG901_20195</name>
</gene>
<organism evidence="1 2">
    <name type="scientific">Novosphingobium anseongense</name>
    <dbReference type="NCBI Taxonomy" id="3133436"/>
    <lineage>
        <taxon>Bacteria</taxon>
        <taxon>Pseudomonadati</taxon>
        <taxon>Pseudomonadota</taxon>
        <taxon>Alphaproteobacteria</taxon>
        <taxon>Sphingomonadales</taxon>
        <taxon>Sphingomonadaceae</taxon>
        <taxon>Novosphingobium</taxon>
    </lineage>
</organism>
<sequence>MRTNWTKDFLGRRIDRCYLIAAWTRIAEKREAYLKLARYYRGILASMSNRNLVPEGA</sequence>
<accession>A0ABU8S0Y1</accession>
<reference evidence="1 2" key="1">
    <citation type="submission" date="2024-03" db="EMBL/GenBank/DDBJ databases">
        <authorList>
            <person name="Jo J.-H."/>
        </authorList>
    </citation>
    <scope>NUCLEOTIDE SEQUENCE [LARGE SCALE GENOMIC DNA]</scope>
    <source>
        <strain evidence="1 2">PS1R-30</strain>
    </source>
</reference>
<dbReference type="RefSeq" id="WP_339588929.1">
    <property type="nucleotide sequence ID" value="NZ_JBBHJZ010000005.1"/>
</dbReference>
<evidence type="ECO:0000313" key="1">
    <source>
        <dbReference type="EMBL" id="MEJ5978985.1"/>
    </source>
</evidence>
<name>A0ABU8S0Y1_9SPHN</name>
<dbReference type="Proteomes" id="UP001361239">
    <property type="component" value="Unassembled WGS sequence"/>
</dbReference>
<protein>
    <recommendedName>
        <fullName evidence="3">Transposase</fullName>
    </recommendedName>
</protein>
<keyword evidence="2" id="KW-1185">Reference proteome</keyword>
<comment type="caution">
    <text evidence="1">The sequence shown here is derived from an EMBL/GenBank/DDBJ whole genome shotgun (WGS) entry which is preliminary data.</text>
</comment>